<dbReference type="HAMAP" id="MF_00298">
    <property type="entry name" value="Nudix_RppH"/>
    <property type="match status" value="1"/>
</dbReference>
<dbReference type="CDD" id="cd03671">
    <property type="entry name" value="NUDIX_Ap4A_hydrolase_plant_like"/>
    <property type="match status" value="1"/>
</dbReference>
<dbReference type="PANTHER" id="PTHR11839:SF22">
    <property type="entry name" value="NUDIX HYDROLASE 26, CHLOROPLASTIC"/>
    <property type="match status" value="1"/>
</dbReference>
<name>A0A3B0RWX3_9ZZZZ</name>
<dbReference type="NCBIfam" id="NF001938">
    <property type="entry name" value="PRK00714.1-5"/>
    <property type="match status" value="1"/>
</dbReference>
<dbReference type="PROSITE" id="PS00893">
    <property type="entry name" value="NUDIX_BOX"/>
    <property type="match status" value="1"/>
</dbReference>
<keyword evidence="2 4" id="KW-0378">Hydrolase</keyword>
<dbReference type="GO" id="GO:0006753">
    <property type="term" value="P:nucleoside phosphate metabolic process"/>
    <property type="evidence" value="ECO:0007669"/>
    <property type="project" value="TreeGrafter"/>
</dbReference>
<dbReference type="GO" id="GO:0008893">
    <property type="term" value="F:guanosine-3',5'-bis(diphosphate) 3'-diphosphatase activity"/>
    <property type="evidence" value="ECO:0007669"/>
    <property type="project" value="TreeGrafter"/>
</dbReference>
<reference evidence="4" key="1">
    <citation type="submission" date="2018-06" db="EMBL/GenBank/DDBJ databases">
        <authorList>
            <person name="Zhirakovskaya E."/>
        </authorList>
    </citation>
    <scope>NUCLEOTIDE SEQUENCE</scope>
</reference>
<dbReference type="PANTHER" id="PTHR11839">
    <property type="entry name" value="UDP/ADP-SUGAR PYROPHOSPHATASE"/>
    <property type="match status" value="1"/>
</dbReference>
<dbReference type="SUPFAM" id="SSF55811">
    <property type="entry name" value="Nudix"/>
    <property type="match status" value="1"/>
</dbReference>
<dbReference type="Gene3D" id="3.90.79.10">
    <property type="entry name" value="Nucleoside Triphosphate Pyrophosphohydrolase"/>
    <property type="match status" value="1"/>
</dbReference>
<dbReference type="InterPro" id="IPR015797">
    <property type="entry name" value="NUDIX_hydrolase-like_dom_sf"/>
</dbReference>
<proteinExistence type="inferred from homology"/>
<dbReference type="NCBIfam" id="NF001936">
    <property type="entry name" value="PRK00714.1-3"/>
    <property type="match status" value="1"/>
</dbReference>
<dbReference type="InterPro" id="IPR020476">
    <property type="entry name" value="Nudix_hydrolase"/>
</dbReference>
<feature type="domain" description="Nudix hydrolase" evidence="3">
    <location>
        <begin position="9"/>
        <end position="151"/>
    </location>
</feature>
<dbReference type="InterPro" id="IPR022927">
    <property type="entry name" value="RppH"/>
</dbReference>
<comment type="cofactor">
    <cofactor evidence="1">
        <name>Mn(2+)</name>
        <dbReference type="ChEBI" id="CHEBI:29035"/>
    </cofactor>
</comment>
<sequence>MFINPDSLPYRPCVGMMLLNDKDEVFVARRIDTTVEAWQMPQGGIDEGETPLDAAFREMEEEIGTRNAKVIQEYDGWLAYDLPEHLMGKVWKGKYRGQRMKWFLMRYLGADSDINLETEHPEFSEWTWLPPESLASSIVEFKRPLYEKLVQHFCAAKTGKT</sequence>
<organism evidence="4">
    <name type="scientific">hydrothermal vent metagenome</name>
    <dbReference type="NCBI Taxonomy" id="652676"/>
    <lineage>
        <taxon>unclassified sequences</taxon>
        <taxon>metagenomes</taxon>
        <taxon>ecological metagenomes</taxon>
    </lineage>
</organism>
<dbReference type="InterPro" id="IPR020084">
    <property type="entry name" value="NUDIX_hydrolase_CS"/>
</dbReference>
<dbReference type="Pfam" id="PF00293">
    <property type="entry name" value="NUDIX"/>
    <property type="match status" value="1"/>
</dbReference>
<evidence type="ECO:0000256" key="2">
    <source>
        <dbReference type="ARBA" id="ARBA00022801"/>
    </source>
</evidence>
<dbReference type="AlphaFoldDB" id="A0A3B0RWX3"/>
<dbReference type="EMBL" id="UOED01000102">
    <property type="protein sequence ID" value="VAV95551.1"/>
    <property type="molecule type" value="Genomic_DNA"/>
</dbReference>
<dbReference type="PRINTS" id="PR00502">
    <property type="entry name" value="NUDIXFAMILY"/>
</dbReference>
<evidence type="ECO:0000259" key="3">
    <source>
        <dbReference type="PROSITE" id="PS51462"/>
    </source>
</evidence>
<dbReference type="GO" id="GO:0034432">
    <property type="term" value="F:bis(5'-adenosyl)-pentaphosphatase activity"/>
    <property type="evidence" value="ECO:0007669"/>
    <property type="project" value="TreeGrafter"/>
</dbReference>
<dbReference type="GO" id="GO:0019693">
    <property type="term" value="P:ribose phosphate metabolic process"/>
    <property type="evidence" value="ECO:0007669"/>
    <property type="project" value="TreeGrafter"/>
</dbReference>
<accession>A0A3B0RWX3</accession>
<gene>
    <name evidence="4" type="ORF">MNBD_ALPHA02-396</name>
</gene>
<evidence type="ECO:0000256" key="1">
    <source>
        <dbReference type="ARBA" id="ARBA00001936"/>
    </source>
</evidence>
<dbReference type="PROSITE" id="PS51462">
    <property type="entry name" value="NUDIX"/>
    <property type="match status" value="1"/>
</dbReference>
<protein>
    <submittedName>
        <fullName evidence="4">Adenosine (5')-pentaphospho-(5'')-adenosine pyrophosphohydrolase</fullName>
    </submittedName>
</protein>
<dbReference type="InterPro" id="IPR000086">
    <property type="entry name" value="NUDIX_hydrolase_dom"/>
</dbReference>
<evidence type="ECO:0000313" key="4">
    <source>
        <dbReference type="EMBL" id="VAV95551.1"/>
    </source>
</evidence>